<dbReference type="InterPro" id="IPR050815">
    <property type="entry name" value="TF_fung"/>
</dbReference>
<dbReference type="GO" id="GO:0008270">
    <property type="term" value="F:zinc ion binding"/>
    <property type="evidence" value="ECO:0007669"/>
    <property type="project" value="InterPro"/>
</dbReference>
<name>A0A9W7Y811_9FUNG</name>
<dbReference type="OrthoDB" id="2123952at2759"/>
<evidence type="ECO:0000313" key="8">
    <source>
        <dbReference type="Proteomes" id="UP001143981"/>
    </source>
</evidence>
<protein>
    <recommendedName>
        <fullName evidence="6">Xylanolytic transcriptional activator regulatory domain-containing protein</fullName>
    </recommendedName>
</protein>
<dbReference type="GO" id="GO:0000981">
    <property type="term" value="F:DNA-binding transcription factor activity, RNA polymerase II-specific"/>
    <property type="evidence" value="ECO:0007669"/>
    <property type="project" value="InterPro"/>
</dbReference>
<evidence type="ECO:0000256" key="4">
    <source>
        <dbReference type="ARBA" id="ARBA00023163"/>
    </source>
</evidence>
<comment type="subcellular location">
    <subcellularLocation>
        <location evidence="1">Nucleus</location>
    </subcellularLocation>
</comment>
<dbReference type="Proteomes" id="UP001143981">
    <property type="component" value="Unassembled WGS sequence"/>
</dbReference>
<keyword evidence="3" id="KW-0805">Transcription regulation</keyword>
<dbReference type="GO" id="GO:0003677">
    <property type="term" value="F:DNA binding"/>
    <property type="evidence" value="ECO:0007669"/>
    <property type="project" value="InterPro"/>
</dbReference>
<evidence type="ECO:0000256" key="1">
    <source>
        <dbReference type="ARBA" id="ARBA00004123"/>
    </source>
</evidence>
<comment type="caution">
    <text evidence="7">The sequence shown here is derived from an EMBL/GenBank/DDBJ whole genome shotgun (WGS) entry which is preliminary data.</text>
</comment>
<keyword evidence="5" id="KW-0539">Nucleus</keyword>
<dbReference type="EMBL" id="JANBOI010002003">
    <property type="protein sequence ID" value="KAJ1725477.1"/>
    <property type="molecule type" value="Genomic_DNA"/>
</dbReference>
<dbReference type="PANTHER" id="PTHR47338">
    <property type="entry name" value="ZN(II)2CYS6 TRANSCRIPTION FACTOR (EUROFUNG)-RELATED"/>
    <property type="match status" value="1"/>
</dbReference>
<evidence type="ECO:0000256" key="5">
    <source>
        <dbReference type="ARBA" id="ARBA00023242"/>
    </source>
</evidence>
<sequence length="600" mass="68188">MPLPLGADFSGQPAPEPAAVHTANGIPGAGARTNSANGTAGAVEPFNQIVRGSEIGGAAEDSIEDVLRRFYSDEVPEDTRNAVVYYFGYFYGICPIFHPASFIRRIVNGEVDQILIDSLRASAARLINKYTDTYVDLDRLIEDIEERLLSYLGEPNLDYVRAVAIMASLNGGECRFMMYNALTCLAASLVTRLGWHMLDAQPVRPDITWDEWVNLEIKRRTFFIVYLIDGYLAMISDRSMTLPPERIMTRPPGSTASWDDMAVRRLHDKLPTFFDAMQPASGIIKSASVVYSCVEMASLSSIMARLNDFLWKAKIALSTYSHGDDFKPNVKFLKRYTPTLSHVALPIKSLFAFDEFRHIHEDLMEWRRRLLDTNDLDHFDESDLHLSNFGNHAHRLQLMRVRYFCLYTYSAPVLHCLHLTNRPSYFETQLRNKVFVEMPEAVALAQTDVPENKFIYEILSSVFADRLNLGLLAYDVAEDSWRICVDSVYDLVRCLDRHRDIPLERYDQTIPFCLLTSLTVLIRNARMCRHKIEEAAGSSPADMDGIRQDLAQSTTAMRRLWALLGDLNDVWRISGIEYLLRMMQIEEVVNAADLFSGLSL</sequence>
<gene>
    <name evidence="7" type="ORF">LPJ61_005641</name>
</gene>
<dbReference type="Pfam" id="PF04082">
    <property type="entry name" value="Fungal_trans"/>
    <property type="match status" value="1"/>
</dbReference>
<dbReference type="GO" id="GO:0006351">
    <property type="term" value="P:DNA-templated transcription"/>
    <property type="evidence" value="ECO:0007669"/>
    <property type="project" value="InterPro"/>
</dbReference>
<proteinExistence type="predicted"/>
<reference evidence="7" key="1">
    <citation type="submission" date="2022-07" db="EMBL/GenBank/DDBJ databases">
        <title>Phylogenomic reconstructions and comparative analyses of Kickxellomycotina fungi.</title>
        <authorList>
            <person name="Reynolds N.K."/>
            <person name="Stajich J.E."/>
            <person name="Barry K."/>
            <person name="Grigoriev I.V."/>
            <person name="Crous P."/>
            <person name="Smith M.E."/>
        </authorList>
    </citation>
    <scope>NUCLEOTIDE SEQUENCE</scope>
    <source>
        <strain evidence="7">BCRC 34381</strain>
    </source>
</reference>
<dbReference type="PANTHER" id="PTHR47338:SF5">
    <property type="entry name" value="ZN(II)2CYS6 TRANSCRIPTION FACTOR (EUROFUNG)"/>
    <property type="match status" value="1"/>
</dbReference>
<keyword evidence="4" id="KW-0804">Transcription</keyword>
<evidence type="ECO:0000259" key="6">
    <source>
        <dbReference type="Pfam" id="PF04082"/>
    </source>
</evidence>
<evidence type="ECO:0000256" key="2">
    <source>
        <dbReference type="ARBA" id="ARBA00022723"/>
    </source>
</evidence>
<dbReference type="CDD" id="cd12148">
    <property type="entry name" value="fungal_TF_MHR"/>
    <property type="match status" value="1"/>
</dbReference>
<evidence type="ECO:0000313" key="7">
    <source>
        <dbReference type="EMBL" id="KAJ1725477.1"/>
    </source>
</evidence>
<keyword evidence="2" id="KW-0479">Metal-binding</keyword>
<organism evidence="7 8">
    <name type="scientific">Coemansia biformis</name>
    <dbReference type="NCBI Taxonomy" id="1286918"/>
    <lineage>
        <taxon>Eukaryota</taxon>
        <taxon>Fungi</taxon>
        <taxon>Fungi incertae sedis</taxon>
        <taxon>Zoopagomycota</taxon>
        <taxon>Kickxellomycotina</taxon>
        <taxon>Kickxellomycetes</taxon>
        <taxon>Kickxellales</taxon>
        <taxon>Kickxellaceae</taxon>
        <taxon>Coemansia</taxon>
    </lineage>
</organism>
<evidence type="ECO:0000256" key="3">
    <source>
        <dbReference type="ARBA" id="ARBA00023015"/>
    </source>
</evidence>
<dbReference type="GO" id="GO:0005634">
    <property type="term" value="C:nucleus"/>
    <property type="evidence" value="ECO:0007669"/>
    <property type="project" value="UniProtKB-SubCell"/>
</dbReference>
<accession>A0A9W7Y811</accession>
<feature type="domain" description="Xylanolytic transcriptional activator regulatory" evidence="6">
    <location>
        <begin position="85"/>
        <end position="271"/>
    </location>
</feature>
<dbReference type="AlphaFoldDB" id="A0A9W7Y811"/>
<dbReference type="InterPro" id="IPR007219">
    <property type="entry name" value="XnlR_reg_dom"/>
</dbReference>
<keyword evidence="8" id="KW-1185">Reference proteome</keyword>